<dbReference type="EMBL" id="JBHUGI010000004">
    <property type="protein sequence ID" value="MFD1926766.1"/>
    <property type="molecule type" value="Genomic_DNA"/>
</dbReference>
<dbReference type="SUPFAM" id="SSF55031">
    <property type="entry name" value="Bacterial exopeptidase dimerisation domain"/>
    <property type="match status" value="1"/>
</dbReference>
<dbReference type="InterPro" id="IPR011650">
    <property type="entry name" value="Peptidase_M20_dimer"/>
</dbReference>
<dbReference type="InterPro" id="IPR002933">
    <property type="entry name" value="Peptidase_M20"/>
</dbReference>
<dbReference type="Gene3D" id="3.30.70.360">
    <property type="match status" value="1"/>
</dbReference>
<dbReference type="Gene3D" id="3.40.630.10">
    <property type="entry name" value="Zn peptidases"/>
    <property type="match status" value="1"/>
</dbReference>
<gene>
    <name evidence="2" type="ORF">ACFSFY_01585</name>
</gene>
<dbReference type="Proteomes" id="UP001597218">
    <property type="component" value="Unassembled WGS sequence"/>
</dbReference>
<sequence>MYSKDELLTKAADIKPWLVEIRRDLHSHPELGLEEYRTRDKIIEYLTEMGIPFEQDIAHTAVVGFIEGGIKGKTVALRADIDALPITEMNQVEYKSQNIGKMHACGHDAHTTVLLGAAKLLNDNKKNLKGNVKLFFQPAEETVGGAKPMIEAGVMENPKVDAVFGLHIAPDIPVGEIGVKYDQMNAASNSLAITIKGDSAHGAYPHNGTDAIVIASQVVTALQTIVSRNVDPTQSAVITIGVIQGGTAANIIADTVTMTGTVRTLDPEVRSYVLKRIEEVIAHTTQALGGSFTLEIEDGYNALINDNAMVDLVKQTGFDLLGEDKVHQLTLPSLGVEDFAFFAEAAPSAFYRLGCRNEARGIVHGLHTNQFDIDEDCLPLGAAIQALTVYNYLNEEK</sequence>
<organism evidence="2 3">
    <name type="scientific">Sporosarcina siberiensis</name>
    <dbReference type="NCBI Taxonomy" id="1365606"/>
    <lineage>
        <taxon>Bacteria</taxon>
        <taxon>Bacillati</taxon>
        <taxon>Bacillota</taxon>
        <taxon>Bacilli</taxon>
        <taxon>Bacillales</taxon>
        <taxon>Caryophanaceae</taxon>
        <taxon>Sporosarcina</taxon>
    </lineage>
</organism>
<evidence type="ECO:0000313" key="3">
    <source>
        <dbReference type="Proteomes" id="UP001597218"/>
    </source>
</evidence>
<reference evidence="3" key="1">
    <citation type="journal article" date="2019" name="Int. J. Syst. Evol. Microbiol.">
        <title>The Global Catalogue of Microorganisms (GCM) 10K type strain sequencing project: providing services to taxonomists for standard genome sequencing and annotation.</title>
        <authorList>
            <consortium name="The Broad Institute Genomics Platform"/>
            <consortium name="The Broad Institute Genome Sequencing Center for Infectious Disease"/>
            <person name="Wu L."/>
            <person name="Ma J."/>
        </authorList>
    </citation>
    <scope>NUCLEOTIDE SEQUENCE [LARGE SCALE GENOMIC DNA]</scope>
    <source>
        <strain evidence="3">CGMCC 4.7177</strain>
    </source>
</reference>
<keyword evidence="3" id="KW-1185">Reference proteome</keyword>
<dbReference type="PANTHER" id="PTHR11014:SF63">
    <property type="entry name" value="METALLOPEPTIDASE, PUTATIVE (AFU_ORTHOLOGUE AFUA_6G09600)-RELATED"/>
    <property type="match status" value="1"/>
</dbReference>
<evidence type="ECO:0000259" key="1">
    <source>
        <dbReference type="Pfam" id="PF07687"/>
    </source>
</evidence>
<dbReference type="NCBIfam" id="TIGR01891">
    <property type="entry name" value="amidohydrolases"/>
    <property type="match status" value="1"/>
</dbReference>
<name>A0ABW4SBW8_9BACL</name>
<dbReference type="SUPFAM" id="SSF53187">
    <property type="entry name" value="Zn-dependent exopeptidases"/>
    <property type="match status" value="1"/>
</dbReference>
<dbReference type="InterPro" id="IPR017439">
    <property type="entry name" value="Amidohydrolase"/>
</dbReference>
<dbReference type="Pfam" id="PF07687">
    <property type="entry name" value="M20_dimer"/>
    <property type="match status" value="1"/>
</dbReference>
<comment type="caution">
    <text evidence="2">The sequence shown here is derived from an EMBL/GenBank/DDBJ whole genome shotgun (WGS) entry which is preliminary data.</text>
</comment>
<dbReference type="InterPro" id="IPR036264">
    <property type="entry name" value="Bact_exopeptidase_dim_dom"/>
</dbReference>
<dbReference type="RefSeq" id="WP_381535424.1">
    <property type="nucleotide sequence ID" value="NZ_JBHUGI010000004.1"/>
</dbReference>
<proteinExistence type="predicted"/>
<dbReference type="PIRSF" id="PIRSF005962">
    <property type="entry name" value="Pept_M20D_amidohydro"/>
    <property type="match status" value="1"/>
</dbReference>
<protein>
    <submittedName>
        <fullName evidence="2">M20 family metallopeptidase</fullName>
    </submittedName>
</protein>
<accession>A0ABW4SBW8</accession>
<dbReference type="CDD" id="cd03886">
    <property type="entry name" value="M20_Acy1"/>
    <property type="match status" value="1"/>
</dbReference>
<feature type="domain" description="Peptidase M20 dimerisation" evidence="1">
    <location>
        <begin position="190"/>
        <end position="283"/>
    </location>
</feature>
<dbReference type="PANTHER" id="PTHR11014">
    <property type="entry name" value="PEPTIDASE M20 FAMILY MEMBER"/>
    <property type="match status" value="1"/>
</dbReference>
<dbReference type="Pfam" id="PF01546">
    <property type="entry name" value="Peptidase_M20"/>
    <property type="match status" value="1"/>
</dbReference>
<evidence type="ECO:0000313" key="2">
    <source>
        <dbReference type="EMBL" id="MFD1926766.1"/>
    </source>
</evidence>